<dbReference type="Gene3D" id="3.40.190.10">
    <property type="entry name" value="Periplasmic binding protein-like II"/>
    <property type="match status" value="2"/>
</dbReference>
<dbReference type="AlphaFoldDB" id="A0A0A7ECZ8"/>
<accession>A0A0A7ECZ8</accession>
<protein>
    <submittedName>
        <fullName evidence="1">Uncharacterized protein</fullName>
    </submittedName>
</protein>
<dbReference type="Proteomes" id="UP000030341">
    <property type="component" value="Chromosome 1"/>
</dbReference>
<dbReference type="EMBL" id="CP009888">
    <property type="protein sequence ID" value="AIY64403.1"/>
    <property type="molecule type" value="Genomic_DNA"/>
</dbReference>
<keyword evidence="2" id="KW-1185">Reference proteome</keyword>
<sequence length="244" mass="27890">MSFHLAASDIKIAAGNFAPYFRADTQVHKQGLYEILITSALSKLLLNPKYINVSNEAIKRYYQKNRVDLAINWTGDFSGEGYVSAHRLFFYNRAILRRISAWQGAQHILALEGARIASFSGASLNFGTDYNTLINNEKTRYFESGDQYAINKMLLANKVDILIADWLKFYRFAKPMGLVEEFMALDLLHNEGSKIIFKDKKLRDDFDKVVEQMHASGELQQLTQAWLAKNNLPMVSHHFLAKKS</sequence>
<dbReference type="SUPFAM" id="SSF53850">
    <property type="entry name" value="Periplasmic binding protein-like II"/>
    <property type="match status" value="1"/>
</dbReference>
<dbReference type="HOGENOM" id="CLU_1137301_0_0_6"/>
<dbReference type="RefSeq" id="WP_038639026.1">
    <property type="nucleotide sequence ID" value="NZ_CP009888.1"/>
</dbReference>
<proteinExistence type="predicted"/>
<dbReference type="eggNOG" id="COG0834">
    <property type="taxonomic scope" value="Bacteria"/>
</dbReference>
<evidence type="ECO:0000313" key="2">
    <source>
        <dbReference type="Proteomes" id="UP000030341"/>
    </source>
</evidence>
<organism evidence="1 2">
    <name type="scientific">Pseudoalteromonas piratica</name>
    <dbReference type="NCBI Taxonomy" id="1348114"/>
    <lineage>
        <taxon>Bacteria</taxon>
        <taxon>Pseudomonadati</taxon>
        <taxon>Pseudomonadota</taxon>
        <taxon>Gammaproteobacteria</taxon>
        <taxon>Alteromonadales</taxon>
        <taxon>Pseudoalteromonadaceae</taxon>
        <taxon>Pseudoalteromonas</taxon>
    </lineage>
</organism>
<name>A0A0A7ECZ8_9GAMM</name>
<reference evidence="1 2" key="1">
    <citation type="submission" date="2014-11" db="EMBL/GenBank/DDBJ databases">
        <title>Complete Genome Sequence of Pseudoalteromonas sp. Strain OCN003 Isolated from Kaneohe Bay, Oahu, Hawaii.</title>
        <authorList>
            <person name="Beurmann S."/>
            <person name="Videau P."/>
            <person name="Ushijima B."/>
            <person name="Smith A.M."/>
            <person name="Aeby G.S."/>
            <person name="Callahan S.M."/>
            <person name="Belcaid M."/>
        </authorList>
    </citation>
    <scope>NUCLEOTIDE SEQUENCE [LARGE SCALE GENOMIC DNA]</scope>
    <source>
        <strain evidence="1 2">OCN003</strain>
    </source>
</reference>
<dbReference type="KEGG" id="pseo:OM33_04005"/>
<gene>
    <name evidence="1" type="ORF">OM33_04005</name>
</gene>
<evidence type="ECO:0000313" key="1">
    <source>
        <dbReference type="EMBL" id="AIY64403.1"/>
    </source>
</evidence>
<dbReference type="OrthoDB" id="6293521at2"/>